<comment type="caution">
    <text evidence="2">The sequence shown here is derived from an EMBL/GenBank/DDBJ whole genome shotgun (WGS) entry which is preliminary data.</text>
</comment>
<keyword evidence="3" id="KW-1185">Reference proteome</keyword>
<feature type="transmembrane region" description="Helical" evidence="1">
    <location>
        <begin position="142"/>
        <end position="162"/>
    </location>
</feature>
<sequence length="402" mass="44942">MSGSNSISGIITGGIQDISALLPLLGTEQCERHVGLALERGYLYSSITPISIFGSLGIVRAAFDILIASLNIQRYRFVGSQKLSDGGFTLTGVVPHMIALDPKHPERFLAETRLQAMLLEESFDNVQDLTLPWNKEMLRWNFLLIAFTLVTCSVGLVPYIGIVHDPHMSLKAPFPIGFGFPLLRVLGSGICVTFTQFLIQIRVLDLLKARLLFINIDQAAVAAGVDLEREVRYDMRLLRNATWNSEQASEECIWALCAYLKAGPDQENMRIRPIIRNIYSSECKRLIGSIENRISSWLRCLLGFGLVLGCLSTVVGYIGRFYLIQHAASSKGPLLWLGLEALLSIFRILVWAINPSWDDSKGIVFEVQLASHAPLITCNKFEHDILRDGIAPLMRFHGKRWK</sequence>
<accession>A0A8H5BDB3</accession>
<protein>
    <submittedName>
        <fullName evidence="2">Uncharacterized protein</fullName>
    </submittedName>
</protein>
<dbReference type="Proteomes" id="UP000567179">
    <property type="component" value="Unassembled WGS sequence"/>
</dbReference>
<keyword evidence="1" id="KW-1133">Transmembrane helix</keyword>
<feature type="transmembrane region" description="Helical" evidence="1">
    <location>
        <begin position="334"/>
        <end position="353"/>
    </location>
</feature>
<dbReference type="EMBL" id="JAACJJ010000028">
    <property type="protein sequence ID" value="KAF5320943.1"/>
    <property type="molecule type" value="Genomic_DNA"/>
</dbReference>
<feature type="transmembrane region" description="Helical" evidence="1">
    <location>
        <begin position="50"/>
        <end position="72"/>
    </location>
</feature>
<evidence type="ECO:0000313" key="2">
    <source>
        <dbReference type="EMBL" id="KAF5320943.1"/>
    </source>
</evidence>
<feature type="transmembrane region" description="Helical" evidence="1">
    <location>
        <begin position="300"/>
        <end position="322"/>
    </location>
</feature>
<keyword evidence="1" id="KW-0812">Transmembrane</keyword>
<evidence type="ECO:0000313" key="3">
    <source>
        <dbReference type="Proteomes" id="UP000567179"/>
    </source>
</evidence>
<dbReference type="AlphaFoldDB" id="A0A8H5BDB3"/>
<feature type="transmembrane region" description="Helical" evidence="1">
    <location>
        <begin position="182"/>
        <end position="204"/>
    </location>
</feature>
<dbReference type="OrthoDB" id="3032844at2759"/>
<reference evidence="2 3" key="1">
    <citation type="journal article" date="2020" name="ISME J.">
        <title>Uncovering the hidden diversity of litter-decomposition mechanisms in mushroom-forming fungi.</title>
        <authorList>
            <person name="Floudas D."/>
            <person name="Bentzer J."/>
            <person name="Ahren D."/>
            <person name="Johansson T."/>
            <person name="Persson P."/>
            <person name="Tunlid A."/>
        </authorList>
    </citation>
    <scope>NUCLEOTIDE SEQUENCE [LARGE SCALE GENOMIC DNA]</scope>
    <source>
        <strain evidence="2 3">CBS 101986</strain>
    </source>
</reference>
<proteinExistence type="predicted"/>
<organism evidence="2 3">
    <name type="scientific">Psilocybe cf. subviscida</name>
    <dbReference type="NCBI Taxonomy" id="2480587"/>
    <lineage>
        <taxon>Eukaryota</taxon>
        <taxon>Fungi</taxon>
        <taxon>Dikarya</taxon>
        <taxon>Basidiomycota</taxon>
        <taxon>Agaricomycotina</taxon>
        <taxon>Agaricomycetes</taxon>
        <taxon>Agaricomycetidae</taxon>
        <taxon>Agaricales</taxon>
        <taxon>Agaricineae</taxon>
        <taxon>Strophariaceae</taxon>
        <taxon>Psilocybe</taxon>
    </lineage>
</organism>
<keyword evidence="1" id="KW-0472">Membrane</keyword>
<name>A0A8H5BDB3_9AGAR</name>
<gene>
    <name evidence="2" type="ORF">D9619_000530</name>
</gene>
<evidence type="ECO:0000256" key="1">
    <source>
        <dbReference type="SAM" id="Phobius"/>
    </source>
</evidence>